<dbReference type="EMBL" id="JAKGUF010000002">
    <property type="protein sequence ID" value="MCF4144037.1"/>
    <property type="molecule type" value="Genomic_DNA"/>
</dbReference>
<sequence>MVFRAGLMALYLFFAGAAFARGDIVVHDDLGNSVSLPGPATKVVSLYAGHSETLLAMGYGDRLVAVSQSDDGELFPGIPRLPRNFDPESIIALNPDLILSRPMLEGTHGRALDVLRRTGIPVVNLDPPVWTSLFDYVRTIGELFGDRGDVQVDLLARSIKRLFIMAETRREGGKKPVFFLETGEKGIRTCSPDSWAAGILELAGGINGASDASPLREGSPLAPYGMERLIGITPTLDIYIVQQGAMNDVTEKSVSERPWIEILRGKRILFIDERDLSRPSVYRMESTVRRLTDFFFSEDR</sequence>
<organism evidence="3 4">
    <name type="scientific">Dethiosulfovibrio acidaminovorans</name>
    <dbReference type="NCBI Taxonomy" id="133535"/>
    <lineage>
        <taxon>Bacteria</taxon>
        <taxon>Thermotogati</taxon>
        <taxon>Synergistota</taxon>
        <taxon>Synergistia</taxon>
        <taxon>Synergistales</taxon>
        <taxon>Dethiosulfovibrionaceae</taxon>
        <taxon>Dethiosulfovibrio</taxon>
    </lineage>
</organism>
<evidence type="ECO:0000256" key="1">
    <source>
        <dbReference type="SAM" id="SignalP"/>
    </source>
</evidence>
<evidence type="ECO:0000259" key="2">
    <source>
        <dbReference type="PROSITE" id="PS50983"/>
    </source>
</evidence>
<reference evidence="3 4" key="1">
    <citation type="submission" date="2022-01" db="EMBL/GenBank/DDBJ databases">
        <title>Dethiosulfovibrio faecalis sp. nov., a novel proteolytic, non-sulfur-reducing bacterium isolated from a marine aquaculture solid waste bioreactor.</title>
        <authorList>
            <person name="Grabowski S."/>
            <person name="Apolinario E."/>
            <person name="Schneider N."/>
            <person name="Marshall C.W."/>
            <person name="Sowers K.R."/>
        </authorList>
    </citation>
    <scope>NUCLEOTIDE SEQUENCE [LARGE SCALE GENOMIC DNA]</scope>
    <source>
        <strain evidence="3 4">DSM 12590</strain>
    </source>
</reference>
<feature type="signal peptide" evidence="1">
    <location>
        <begin position="1"/>
        <end position="20"/>
    </location>
</feature>
<dbReference type="Gene3D" id="3.40.50.1980">
    <property type="entry name" value="Nitrogenase molybdenum iron protein domain"/>
    <property type="match status" value="2"/>
</dbReference>
<dbReference type="RefSeq" id="WP_236114785.1">
    <property type="nucleotide sequence ID" value="NZ_JAKGUF010000002.1"/>
</dbReference>
<dbReference type="PANTHER" id="PTHR30535:SF34">
    <property type="entry name" value="MOLYBDATE-BINDING PROTEIN MOLA"/>
    <property type="match status" value="1"/>
</dbReference>
<dbReference type="Pfam" id="PF01497">
    <property type="entry name" value="Peripla_BP_2"/>
    <property type="match status" value="1"/>
</dbReference>
<dbReference type="PROSITE" id="PS50983">
    <property type="entry name" value="FE_B12_PBP"/>
    <property type="match status" value="1"/>
</dbReference>
<comment type="caution">
    <text evidence="3">The sequence shown here is derived from an EMBL/GenBank/DDBJ whole genome shotgun (WGS) entry which is preliminary data.</text>
</comment>
<dbReference type="InterPro" id="IPR002491">
    <property type="entry name" value="ABC_transptr_periplasmic_BD"/>
</dbReference>
<dbReference type="SUPFAM" id="SSF53807">
    <property type="entry name" value="Helical backbone' metal receptor"/>
    <property type="match status" value="1"/>
</dbReference>
<proteinExistence type="predicted"/>
<keyword evidence="4" id="KW-1185">Reference proteome</keyword>
<feature type="chain" id="PRO_5047213981" evidence="1">
    <location>
        <begin position="21"/>
        <end position="300"/>
    </location>
</feature>
<evidence type="ECO:0000313" key="4">
    <source>
        <dbReference type="Proteomes" id="UP001200932"/>
    </source>
</evidence>
<feature type="domain" description="Fe/B12 periplasmic-binding" evidence="2">
    <location>
        <begin position="42"/>
        <end position="299"/>
    </location>
</feature>
<keyword evidence="1" id="KW-0732">Signal</keyword>
<dbReference type="InterPro" id="IPR050902">
    <property type="entry name" value="ABC_Transporter_SBP"/>
</dbReference>
<dbReference type="PANTHER" id="PTHR30535">
    <property type="entry name" value="VITAMIN B12-BINDING PROTEIN"/>
    <property type="match status" value="1"/>
</dbReference>
<dbReference type="Proteomes" id="UP001200932">
    <property type="component" value="Unassembled WGS sequence"/>
</dbReference>
<protein>
    <submittedName>
        <fullName evidence="3">ABC transporter substrate-binding protein</fullName>
    </submittedName>
</protein>
<evidence type="ECO:0000313" key="3">
    <source>
        <dbReference type="EMBL" id="MCF4144037.1"/>
    </source>
</evidence>
<name>A0ABS9ES57_9BACT</name>
<gene>
    <name evidence="3" type="ORF">L2W31_01690</name>
</gene>
<accession>A0ABS9ES57</accession>